<dbReference type="Gene3D" id="3.40.390.10">
    <property type="entry name" value="Collagenase (Catalytic Domain)"/>
    <property type="match status" value="1"/>
</dbReference>
<dbReference type="PROSITE" id="PS51885">
    <property type="entry name" value="NEPRILYSIN"/>
    <property type="match status" value="1"/>
</dbReference>
<reference evidence="2" key="1">
    <citation type="submission" date="2020-05" db="EMBL/GenBank/DDBJ databases">
        <authorList>
            <person name="Chiriac C."/>
            <person name="Salcher M."/>
            <person name="Ghai R."/>
            <person name="Kavagutti S V."/>
        </authorList>
    </citation>
    <scope>NUCLEOTIDE SEQUENCE</scope>
</reference>
<dbReference type="GO" id="GO:0006508">
    <property type="term" value="P:proteolysis"/>
    <property type="evidence" value="ECO:0007669"/>
    <property type="project" value="InterPro"/>
</dbReference>
<dbReference type="Pfam" id="PF01431">
    <property type="entry name" value="Peptidase_M13"/>
    <property type="match status" value="1"/>
</dbReference>
<protein>
    <submittedName>
        <fullName evidence="2">Unannotated protein</fullName>
    </submittedName>
</protein>
<accession>A0A6J6HZ65</accession>
<evidence type="ECO:0000259" key="1">
    <source>
        <dbReference type="Pfam" id="PF01431"/>
    </source>
</evidence>
<gene>
    <name evidence="2" type="ORF">UFOPK1855_00805</name>
</gene>
<dbReference type="AlphaFoldDB" id="A0A6J6HZ65"/>
<dbReference type="EMBL" id="CAEZUW010000134">
    <property type="protein sequence ID" value="CAB4617843.1"/>
    <property type="molecule type" value="Genomic_DNA"/>
</dbReference>
<feature type="domain" description="Peptidase M13 C-terminal" evidence="1">
    <location>
        <begin position="3"/>
        <end position="63"/>
    </location>
</feature>
<dbReference type="GO" id="GO:0004222">
    <property type="term" value="F:metalloendopeptidase activity"/>
    <property type="evidence" value="ECO:0007669"/>
    <property type="project" value="InterPro"/>
</dbReference>
<dbReference type="SUPFAM" id="SSF55486">
    <property type="entry name" value="Metalloproteases ('zincins'), catalytic domain"/>
    <property type="match status" value="1"/>
</dbReference>
<dbReference type="InterPro" id="IPR024079">
    <property type="entry name" value="MetalloPept_cat_dom_sf"/>
</dbReference>
<organism evidence="2">
    <name type="scientific">freshwater metagenome</name>
    <dbReference type="NCBI Taxonomy" id="449393"/>
    <lineage>
        <taxon>unclassified sequences</taxon>
        <taxon>metagenomes</taxon>
        <taxon>ecological metagenomes</taxon>
    </lineage>
</organism>
<name>A0A6J6HZ65_9ZZZZ</name>
<sequence length="66" mass="7777">MLSWGQIWRGKSREAIAIQRLATDPHSPSEFRCNQIAKNFDVFHDTYETKPGDAMWLEPEQRVSIW</sequence>
<proteinExistence type="predicted"/>
<dbReference type="InterPro" id="IPR018497">
    <property type="entry name" value="Peptidase_M13_C"/>
</dbReference>
<dbReference type="InterPro" id="IPR000718">
    <property type="entry name" value="Peptidase_M13"/>
</dbReference>
<evidence type="ECO:0000313" key="2">
    <source>
        <dbReference type="EMBL" id="CAB4617843.1"/>
    </source>
</evidence>